<proteinExistence type="predicted"/>
<reference evidence="2 3" key="1">
    <citation type="journal article" date="2010" name="Proc. Natl. Acad. Sci. U.S.A.">
        <title>Insights into evolution of multicellular fungi from the assembled chromosomes of the mushroom Coprinopsis cinerea (Coprinus cinereus).</title>
        <authorList>
            <person name="Stajich J.E."/>
            <person name="Wilke S.K."/>
            <person name="Ahren D."/>
            <person name="Au C.H."/>
            <person name="Birren B.W."/>
            <person name="Borodovsky M."/>
            <person name="Burns C."/>
            <person name="Canback B."/>
            <person name="Casselton L.A."/>
            <person name="Cheng C.K."/>
            <person name="Deng J."/>
            <person name="Dietrich F.S."/>
            <person name="Fargo D.C."/>
            <person name="Farman M.L."/>
            <person name="Gathman A.C."/>
            <person name="Goldberg J."/>
            <person name="Guigo R."/>
            <person name="Hoegger P.J."/>
            <person name="Hooker J.B."/>
            <person name="Huggins A."/>
            <person name="James T.Y."/>
            <person name="Kamada T."/>
            <person name="Kilaru S."/>
            <person name="Kodira C."/>
            <person name="Kues U."/>
            <person name="Kupfer D."/>
            <person name="Kwan H.S."/>
            <person name="Lomsadze A."/>
            <person name="Li W."/>
            <person name="Lilly W.W."/>
            <person name="Ma L.J."/>
            <person name="Mackey A.J."/>
            <person name="Manning G."/>
            <person name="Martin F."/>
            <person name="Muraguchi H."/>
            <person name="Natvig D.O."/>
            <person name="Palmerini H."/>
            <person name="Ramesh M.A."/>
            <person name="Rehmeyer C.J."/>
            <person name="Roe B.A."/>
            <person name="Shenoy N."/>
            <person name="Stanke M."/>
            <person name="Ter-Hovhannisyan V."/>
            <person name="Tunlid A."/>
            <person name="Velagapudi R."/>
            <person name="Vision T.J."/>
            <person name="Zeng Q."/>
            <person name="Zolan M.E."/>
            <person name="Pukkila P.J."/>
        </authorList>
    </citation>
    <scope>NUCLEOTIDE SEQUENCE [LARGE SCALE GENOMIC DNA]</scope>
    <source>
        <strain evidence="3">Okayama-7 / 130 / ATCC MYA-4618 / FGSC 9003</strain>
    </source>
</reference>
<sequence>MSDLGEAIRLYREALELRPAPHPDRSSSLINLANALLMRFAQIGTMSNIEQAIQLFQEALELTPTSHARRHYALYGLGRSLFSLFRLPASEIDIEEVVDLLQEALALRPTHHPLRGQTLPFLADDALEARFNLKGMAEDREEAVRLRAELAELRKKIEISEVGNNTFRHMHTLLHFFLS</sequence>
<dbReference type="OrthoDB" id="3217196at2759"/>
<keyword evidence="3" id="KW-1185">Reference proteome</keyword>
<name>D6RQ48_COPC7</name>
<accession>D6RQ48</accession>
<organism evidence="2 3">
    <name type="scientific">Coprinopsis cinerea (strain Okayama-7 / 130 / ATCC MYA-4618 / FGSC 9003)</name>
    <name type="common">Inky cap fungus</name>
    <name type="synonym">Hormographiella aspergillata</name>
    <dbReference type="NCBI Taxonomy" id="240176"/>
    <lineage>
        <taxon>Eukaryota</taxon>
        <taxon>Fungi</taxon>
        <taxon>Dikarya</taxon>
        <taxon>Basidiomycota</taxon>
        <taxon>Agaricomycotina</taxon>
        <taxon>Agaricomycetes</taxon>
        <taxon>Agaricomycetidae</taxon>
        <taxon>Agaricales</taxon>
        <taxon>Agaricineae</taxon>
        <taxon>Psathyrellaceae</taxon>
        <taxon>Coprinopsis</taxon>
    </lineage>
</organism>
<dbReference type="SUPFAM" id="SSF48452">
    <property type="entry name" value="TPR-like"/>
    <property type="match status" value="1"/>
</dbReference>
<dbReference type="PROSITE" id="PS50005">
    <property type="entry name" value="TPR"/>
    <property type="match status" value="1"/>
</dbReference>
<dbReference type="KEGG" id="cci:CC1G_15272"/>
<dbReference type="AlphaFoldDB" id="D6RQ48"/>
<dbReference type="InterPro" id="IPR011990">
    <property type="entry name" value="TPR-like_helical_dom_sf"/>
</dbReference>
<comment type="caution">
    <text evidence="2">The sequence shown here is derived from an EMBL/GenBank/DDBJ whole genome shotgun (WGS) entry which is preliminary data.</text>
</comment>
<dbReference type="InParanoid" id="D6RQ48"/>
<evidence type="ECO:0000313" key="2">
    <source>
        <dbReference type="EMBL" id="EFI26870.1"/>
    </source>
</evidence>
<gene>
    <name evidence="2" type="ORF">CC1G_15272</name>
</gene>
<dbReference type="VEuPathDB" id="FungiDB:CC1G_15272"/>
<dbReference type="InterPro" id="IPR019734">
    <property type="entry name" value="TPR_rpt"/>
</dbReference>
<protein>
    <submittedName>
        <fullName evidence="2">Uncharacterized protein</fullName>
    </submittedName>
</protein>
<evidence type="ECO:0000313" key="3">
    <source>
        <dbReference type="Proteomes" id="UP000001861"/>
    </source>
</evidence>
<feature type="repeat" description="TPR" evidence="1">
    <location>
        <begin position="33"/>
        <end position="66"/>
    </location>
</feature>
<dbReference type="Proteomes" id="UP000001861">
    <property type="component" value="Unassembled WGS sequence"/>
</dbReference>
<keyword evidence="1" id="KW-0802">TPR repeat</keyword>
<dbReference type="OMA" id="RYECTNE"/>
<dbReference type="Gene3D" id="1.25.40.10">
    <property type="entry name" value="Tetratricopeptide repeat domain"/>
    <property type="match status" value="1"/>
</dbReference>
<dbReference type="RefSeq" id="XP_002910364.1">
    <property type="nucleotide sequence ID" value="XM_002910318.1"/>
</dbReference>
<dbReference type="GeneID" id="9380324"/>
<dbReference type="eggNOG" id="KOG4626">
    <property type="taxonomic scope" value="Eukaryota"/>
</dbReference>
<evidence type="ECO:0000256" key="1">
    <source>
        <dbReference type="PROSITE-ProRule" id="PRU00339"/>
    </source>
</evidence>
<dbReference type="EMBL" id="AACS02000010">
    <property type="protein sequence ID" value="EFI26870.1"/>
    <property type="molecule type" value="Genomic_DNA"/>
</dbReference>
<dbReference type="HOGENOM" id="CLU_001305_4_0_1"/>